<evidence type="ECO:0000256" key="10">
    <source>
        <dbReference type="SAM" id="MobiDB-lite"/>
    </source>
</evidence>
<dbReference type="AlphaFoldDB" id="A0AAW0GDP1"/>
<evidence type="ECO:0000256" key="1">
    <source>
        <dbReference type="ARBA" id="ARBA00003202"/>
    </source>
</evidence>
<evidence type="ECO:0000256" key="8">
    <source>
        <dbReference type="ARBA" id="ARBA00022927"/>
    </source>
</evidence>
<feature type="compositionally biased region" description="Polar residues" evidence="10">
    <location>
        <begin position="107"/>
        <end position="139"/>
    </location>
</feature>
<feature type="compositionally biased region" description="Acidic residues" evidence="10">
    <location>
        <begin position="253"/>
        <end position="269"/>
    </location>
</feature>
<feature type="region of interest" description="Disordered" evidence="10">
    <location>
        <begin position="195"/>
        <end position="215"/>
    </location>
</feature>
<dbReference type="EMBL" id="JASBNA010000007">
    <property type="protein sequence ID" value="KAK7689819.1"/>
    <property type="molecule type" value="Genomic_DNA"/>
</dbReference>
<comment type="function">
    <text evidence="1">Directs RNA polymerase II nuclear import.</text>
</comment>
<dbReference type="GO" id="GO:0005737">
    <property type="term" value="C:cytoplasm"/>
    <property type="evidence" value="ECO:0007669"/>
    <property type="project" value="UniProtKB-SubCell"/>
</dbReference>
<evidence type="ECO:0000313" key="13">
    <source>
        <dbReference type="Proteomes" id="UP001385951"/>
    </source>
</evidence>
<gene>
    <name evidence="12" type="ORF">QCA50_006458</name>
</gene>
<evidence type="ECO:0000256" key="4">
    <source>
        <dbReference type="ARBA" id="ARBA00010218"/>
    </source>
</evidence>
<evidence type="ECO:0000259" key="11">
    <source>
        <dbReference type="Pfam" id="PF08574"/>
    </source>
</evidence>
<evidence type="ECO:0000313" key="12">
    <source>
        <dbReference type="EMBL" id="KAK7689819.1"/>
    </source>
</evidence>
<comment type="subcellular location">
    <subcellularLocation>
        <location evidence="3">Cytoplasm</location>
    </subcellularLocation>
    <subcellularLocation>
        <location evidence="2">Nucleus</location>
    </subcellularLocation>
</comment>
<dbReference type="InterPro" id="IPR013883">
    <property type="entry name" value="TF_Iwr1_dom"/>
</dbReference>
<name>A0AAW0GDP1_9APHY</name>
<keyword evidence="9" id="KW-0539">Nucleus</keyword>
<dbReference type="GO" id="GO:0032502">
    <property type="term" value="P:developmental process"/>
    <property type="evidence" value="ECO:0007669"/>
    <property type="project" value="TreeGrafter"/>
</dbReference>
<dbReference type="GO" id="GO:0015031">
    <property type="term" value="P:protein transport"/>
    <property type="evidence" value="ECO:0007669"/>
    <property type="project" value="UniProtKB-KW"/>
</dbReference>
<dbReference type="GO" id="GO:0005634">
    <property type="term" value="C:nucleus"/>
    <property type="evidence" value="ECO:0007669"/>
    <property type="project" value="UniProtKB-SubCell"/>
</dbReference>
<evidence type="ECO:0000256" key="7">
    <source>
        <dbReference type="ARBA" id="ARBA00022490"/>
    </source>
</evidence>
<feature type="domain" description="Transcription factor Iwr1" evidence="11">
    <location>
        <begin position="214"/>
        <end position="281"/>
    </location>
</feature>
<feature type="compositionally biased region" description="Basic and acidic residues" evidence="10">
    <location>
        <begin position="144"/>
        <end position="153"/>
    </location>
</feature>
<dbReference type="InterPro" id="IPR040218">
    <property type="entry name" value="SLC7A6OS"/>
</dbReference>
<dbReference type="Proteomes" id="UP001385951">
    <property type="component" value="Unassembled WGS sequence"/>
</dbReference>
<organism evidence="12 13">
    <name type="scientific">Cerrena zonata</name>
    <dbReference type="NCBI Taxonomy" id="2478898"/>
    <lineage>
        <taxon>Eukaryota</taxon>
        <taxon>Fungi</taxon>
        <taxon>Dikarya</taxon>
        <taxon>Basidiomycota</taxon>
        <taxon>Agaricomycotina</taxon>
        <taxon>Agaricomycetes</taxon>
        <taxon>Polyporales</taxon>
        <taxon>Cerrenaceae</taxon>
        <taxon>Cerrena</taxon>
    </lineage>
</organism>
<protein>
    <recommendedName>
        <fullName evidence="5">Probable RNA polymerase II nuclear localization protein SLC7A6OS</fullName>
    </recommendedName>
</protein>
<feature type="region of interest" description="Disordered" evidence="10">
    <location>
        <begin position="243"/>
        <end position="318"/>
    </location>
</feature>
<keyword evidence="13" id="KW-1185">Reference proteome</keyword>
<keyword evidence="7" id="KW-0963">Cytoplasm</keyword>
<comment type="caution">
    <text evidence="12">The sequence shown here is derived from an EMBL/GenBank/DDBJ whole genome shotgun (WGS) entry which is preliminary data.</text>
</comment>
<accession>A0AAW0GDP1</accession>
<feature type="compositionally biased region" description="Basic and acidic residues" evidence="10">
    <location>
        <begin position="287"/>
        <end position="318"/>
    </location>
</feature>
<reference evidence="12 13" key="1">
    <citation type="submission" date="2022-09" db="EMBL/GenBank/DDBJ databases">
        <authorList>
            <person name="Palmer J.M."/>
        </authorList>
    </citation>
    <scope>NUCLEOTIDE SEQUENCE [LARGE SCALE GENOMIC DNA]</scope>
    <source>
        <strain evidence="12 13">DSM 7382</strain>
    </source>
</reference>
<feature type="region of interest" description="Disordered" evidence="10">
    <location>
        <begin position="1"/>
        <end position="29"/>
    </location>
</feature>
<dbReference type="PANTHER" id="PTHR31196">
    <property type="entry name" value="RNA POLYMERASE II NUCLEAR LOCALIZATION PROTEIN SLC7A6OS-RELATED"/>
    <property type="match status" value="1"/>
</dbReference>
<comment type="similarity">
    <text evidence="4">Belongs to the IWR1/SLC7A6OS family.</text>
</comment>
<evidence type="ECO:0000256" key="9">
    <source>
        <dbReference type="ARBA" id="ARBA00023242"/>
    </source>
</evidence>
<feature type="compositionally biased region" description="Basic and acidic residues" evidence="10">
    <location>
        <begin position="59"/>
        <end position="72"/>
    </location>
</feature>
<sequence>MSSITQTQHDPKESYTILRIKRKRNEEPLDALVVDHGPKKKRSKGGINVFQFAETVEADAWKDERQKTDLQKRIATLARENTKKESEPVETTSGSATPAEAAPSPLPSQISQSRSYTVIPSESSEIQKQPTPSKRTATSPPKILSKEEYDEQQRSFTVYEAVPSSTSLASAPSRDMDLEMAKFLPMLEEYLKVSDSVPSLPPDNSTGAEASNDDDYVWDVFYSRPASHKELFDQLNVGLVSGLPQSASGYLDSDSDDDLDEEEDEDSNAEDFYKNDYPDEESASDWGSEKGSDDSDAFHEHSDHDSAYQRDDDDLDWR</sequence>
<evidence type="ECO:0000256" key="3">
    <source>
        <dbReference type="ARBA" id="ARBA00004496"/>
    </source>
</evidence>
<keyword evidence="6" id="KW-0813">Transport</keyword>
<keyword evidence="8" id="KW-0653">Protein transport</keyword>
<evidence type="ECO:0000256" key="2">
    <source>
        <dbReference type="ARBA" id="ARBA00004123"/>
    </source>
</evidence>
<dbReference type="PANTHER" id="PTHR31196:SF2">
    <property type="entry name" value="RNA POLYMERASE II NUCLEAR LOCALIZATION PROTEIN SLC7A6OS-RELATED"/>
    <property type="match status" value="1"/>
</dbReference>
<evidence type="ECO:0000256" key="5">
    <source>
        <dbReference type="ARBA" id="ARBA00017036"/>
    </source>
</evidence>
<evidence type="ECO:0000256" key="6">
    <source>
        <dbReference type="ARBA" id="ARBA00022448"/>
    </source>
</evidence>
<dbReference type="Pfam" id="PF08574">
    <property type="entry name" value="Iwr1"/>
    <property type="match status" value="1"/>
</dbReference>
<proteinExistence type="inferred from homology"/>
<feature type="region of interest" description="Disordered" evidence="10">
    <location>
        <begin position="58"/>
        <end position="158"/>
    </location>
</feature>